<evidence type="ECO:0000259" key="9">
    <source>
        <dbReference type="Pfam" id="PF16547"/>
    </source>
</evidence>
<proteinExistence type="inferred from homology"/>
<evidence type="ECO:0000256" key="3">
    <source>
        <dbReference type="ARBA" id="ARBA00022763"/>
    </source>
</evidence>
<evidence type="ECO:0000256" key="4">
    <source>
        <dbReference type="ARBA" id="ARBA00023204"/>
    </source>
</evidence>
<dbReference type="Gene3D" id="1.10.287.2210">
    <property type="match status" value="1"/>
</dbReference>
<keyword evidence="3" id="KW-0227">DNA damage</keyword>
<evidence type="ECO:0000313" key="11">
    <source>
        <dbReference type="Proteomes" id="UP000422736"/>
    </source>
</evidence>
<dbReference type="Pfam" id="PF11919">
    <property type="entry name" value="PSME4_C"/>
    <property type="match status" value="1"/>
</dbReference>
<comment type="similarity">
    <text evidence="1">Belongs to the BLM10 family.</text>
</comment>
<dbReference type="InterPro" id="IPR021843">
    <property type="entry name" value="PSME4_C"/>
</dbReference>
<dbReference type="Pfam" id="PF16547">
    <property type="entry name" value="BLM10_N"/>
    <property type="match status" value="1"/>
</dbReference>
<dbReference type="SUPFAM" id="SSF48371">
    <property type="entry name" value="ARM repeat"/>
    <property type="match status" value="1"/>
</dbReference>
<name>A0ABX6ETF4_KLUMA</name>
<evidence type="ECO:0000256" key="5">
    <source>
        <dbReference type="SAM" id="Coils"/>
    </source>
</evidence>
<accession>A0ABX6ETF4</accession>
<keyword evidence="4" id="KW-0234">DNA repair</keyword>
<protein>
    <submittedName>
        <fullName evidence="10">Proteasome activator BLM10</fullName>
    </submittedName>
</protein>
<evidence type="ECO:0000313" key="10">
    <source>
        <dbReference type="EMBL" id="QGN15141.1"/>
    </source>
</evidence>
<dbReference type="GO" id="GO:0000502">
    <property type="term" value="C:proteasome complex"/>
    <property type="evidence" value="ECO:0007669"/>
    <property type="project" value="UniProtKB-KW"/>
</dbReference>
<dbReference type="InterPro" id="IPR016024">
    <property type="entry name" value="ARM-type_fold"/>
</dbReference>
<feature type="region of interest" description="Disordered" evidence="6">
    <location>
        <begin position="1096"/>
        <end position="1139"/>
    </location>
</feature>
<evidence type="ECO:0000256" key="1">
    <source>
        <dbReference type="ARBA" id="ARBA00005739"/>
    </source>
</evidence>
<dbReference type="EMBL" id="CP015056">
    <property type="protein sequence ID" value="QGN15141.1"/>
    <property type="molecule type" value="Genomic_DNA"/>
</dbReference>
<evidence type="ECO:0000259" key="7">
    <source>
        <dbReference type="Pfam" id="PF11919"/>
    </source>
</evidence>
<dbReference type="Proteomes" id="UP000422736">
    <property type="component" value="Chromosome 3"/>
</dbReference>
<dbReference type="PANTHER" id="PTHR32170">
    <property type="entry name" value="PROTEASOME ACTIVATOR COMPLEX SUBUNIT 4"/>
    <property type="match status" value="1"/>
</dbReference>
<keyword evidence="11" id="KW-1185">Reference proteome</keyword>
<dbReference type="Pfam" id="PF16507">
    <property type="entry name" value="HEAT_PSME4_mid"/>
    <property type="match status" value="1"/>
</dbReference>
<organism evidence="10 11">
    <name type="scientific">Kluyveromyces marxianus</name>
    <name type="common">Yeast</name>
    <name type="synonym">Candida kefyr</name>
    <dbReference type="NCBI Taxonomy" id="4911"/>
    <lineage>
        <taxon>Eukaryota</taxon>
        <taxon>Fungi</taxon>
        <taxon>Dikarya</taxon>
        <taxon>Ascomycota</taxon>
        <taxon>Saccharomycotina</taxon>
        <taxon>Saccharomycetes</taxon>
        <taxon>Saccharomycetales</taxon>
        <taxon>Saccharomycetaceae</taxon>
        <taxon>Kluyveromyces</taxon>
    </lineage>
</organism>
<dbReference type="PANTHER" id="PTHR32170:SF3">
    <property type="entry name" value="PROTEASOME ACTIVATOR COMPLEX SUBUNIT 4"/>
    <property type="match status" value="1"/>
</dbReference>
<reference evidence="10 11" key="2">
    <citation type="submission" date="2019-11" db="EMBL/GenBank/DDBJ databases">
        <authorList>
            <person name="Lu H."/>
        </authorList>
    </citation>
    <scope>NUCLEOTIDE SEQUENCE [LARGE SCALE GENOMIC DNA]</scope>
    <source>
        <strain evidence="10 11">FIM1</strain>
    </source>
</reference>
<feature type="domain" description="Proteasome activator Blm10 middle HEAT repeats region" evidence="8">
    <location>
        <begin position="515"/>
        <end position="1032"/>
    </location>
</feature>
<evidence type="ECO:0000259" key="8">
    <source>
        <dbReference type="Pfam" id="PF16507"/>
    </source>
</evidence>
<feature type="compositionally biased region" description="Polar residues" evidence="6">
    <location>
        <begin position="1"/>
        <end position="11"/>
    </location>
</feature>
<feature type="domain" description="Proteasome activator complex subunit 4 C-terminal" evidence="7">
    <location>
        <begin position="2063"/>
        <end position="2150"/>
    </location>
</feature>
<feature type="coiled-coil region" evidence="5">
    <location>
        <begin position="1437"/>
        <end position="1464"/>
    </location>
</feature>
<reference evidence="10 11" key="1">
    <citation type="submission" date="2016-03" db="EMBL/GenBank/DDBJ databases">
        <title>How can Kluyveromyces marxianus grow so fast - potential evolutionary course in Saccharomyces Complex revealed by comparative genomics.</title>
        <authorList>
            <person name="Mo W."/>
            <person name="Lu W."/>
            <person name="Yang X."/>
            <person name="Qi J."/>
            <person name="Lv H."/>
        </authorList>
    </citation>
    <scope>NUCLEOTIDE SEQUENCE [LARGE SCALE GENOMIC DNA]</scope>
    <source>
        <strain evidence="10 11">FIM1</strain>
    </source>
</reference>
<feature type="region of interest" description="Disordered" evidence="6">
    <location>
        <begin position="1"/>
        <end position="22"/>
    </location>
</feature>
<keyword evidence="10" id="KW-0647">Proteasome</keyword>
<dbReference type="InterPro" id="IPR032430">
    <property type="entry name" value="Blm10_mid"/>
</dbReference>
<feature type="domain" description="Proteasome activator Blm10 N-terminal" evidence="9">
    <location>
        <begin position="83"/>
        <end position="160"/>
    </location>
</feature>
<gene>
    <name evidence="10" type="primary">BLM10</name>
    <name evidence="10" type="ORF">FIM1_1828</name>
</gene>
<evidence type="ECO:0000256" key="6">
    <source>
        <dbReference type="SAM" id="MobiDB-lite"/>
    </source>
</evidence>
<sequence length="2150" mass="247092">MSEKQANSNIKSPLPSKALKNPLLQSVRMASDKRSASNAELSVKKTKLSNGLNGIGSNEDGLSNRARSTTPTLMYKVLEGSYMKERLAHYGLDFDEDVEKHRANIHDPTSRFFGRRVKPAVELEDLLPYDIESHLDQAKYLYHILTNLYVAIKSMDVQGLISITSKDLLALKNEVYDLALNSDMFRLIQDVADDPHDVANFDEDDENDSMELLEENEFLDAADPDFGVSGKITARSAAVINVNHWTNELKNCMHFEFPLTLRKALAVVYYNLCLVRGQKVYRQLHLEMFEKLVSTGDEGTDFTQELIKIGMVLDYKPMKDLLNEFLPTTEPDYKMYDIENKSDLSLFRLLVMLSSMARPFFDPNDPNILTDTMDYFLASISPQTMSVALPSLSCLVPFHYHKDRKVLDYFPVLFSLWSNTSADNSFDTHLYAFVGHVAMDAYYQYIQQANPRILALSNVDFGDYGILTEFQMDFILNRIKNHIKEDYQLCSVTRVVRPLVYSINGKNPHAFFDKLTKLLTSVETYVHPSNTGYWTDIIAKFIHGFIRMYHERYMHEKKADAPYRNELKFTDECHEILVNSFIDLLLVGSQSKQSEVANYYISSFGYLLDMKPKNAHKICDKIIVDLYDALSDQYVNSEHRLLTSLKQFTRIVRFLIEDKLYRVHITNLLSILIEKIDLNNISLTSNLMNSIVSISCFIPIEVFVKDDEYLTFESNTIPFIEQHLYFIKEGGSSTDFQYDESVLEQAFKASTTVFENCMKVYVDKLYQLVDVDLDPGLISKINQTSMIMLQSMDNKMFYYVFGLLEKSFWDNDSFKVKNPLIELVSIPLSASIKRDHSLSVKIFRDLNFNIREQIKNGAGSVRSTTEIQPRDVKLATLLSTLNDVLRYAQESLLTFADDLVDLLEYIYTNVTNPPLDVITAMLLHHTLESLTTTEVVDYRLFQEDCEIEDSEKWGGLQFDKRKYDPKLQQFKWHQPSSQEIDFAMKLIERFYTFAAKSMESLMSDPQNNFNYVDNMKKNILIITNVISGSSILYDADFNQSNKSISLMDPYKKKLLLLQKIRDETCDNNELLVDIEKVRGETGDTDIEMTEAQGSDADENFDISDESTGTENNKLVDYDTEPSEAPSGIATPVPGNDRDSNSSMMNSYMAFRDIDVFSYNYFFGKTPSERALDPRYSKIHHLREEIGLFLHKVFKFMNENFENSTSVFQTLLHGLKVWFTDVGQETIFIDDPKGAISIEFLENIQDIAHWEEPFLPFTRTYLAADCQELHTSRLTLHSTNRKPSKLESKLLNDVISLSLSVYPNIHRPAQQCMIHVMKQLIGSYSIIVKKVFNAFEAALESTDDEAPKRLEVLIQVLSMKKIQRKMMSDYNNLERMIILLLRASKINSDTVVSLSDQVLDSVSDLIKIPSKVCLFDESAIDCLKPNDDTIGKQVSVVKTAKDRKRQEYLQKLETLNANLIAFQKKDPQLRWISVCQIVRIGQVIQQNLEIKPNPDVLVQSFELTKTKHPLVIAHCIVTMLNVCNKMISLGNYNYDVAATYRSDYVREYVKYLDSSQPNFEQEFFKEMDNVEHPNYFVDSKAYVGWLSWGRPVGVVKTQNQINFNLREEDMQIMKEFGKLITKEWLMELCQIFIRSNEAQSSFSTNRLGLFGILVHLISNECCSMKYEDILDICEEIYDKDDKSSLIACSEIVSGLLLSCKYTTDADLVKFESFLKRFLGKWLDNNYNATTTDIWSVVAWWVPGFIDLRRSPEIYRRFLTVEGLFDVTSESSLELSGKLTVITQALSDVTFKMGSVQRIIDNLVFDHPSDVVRREVGKLFSVIFYVKASAHKPNVKSLLESAQNQPLEVREVPEWLKEKAIKIFEEIETERELVKNLSAQDILKTRYIYLATTMFYWTSHLIHTGAKACLAPFAYKYLAPFLMKLDRMRDVCKMVNIKAYNVYLELAYIPIPKHLLPEMISILDLTDLTSSHELRVNLTYAEKIFSTQSLVMKEPEREKILDFVVDKLYYESSVEVRQKAAFVLAGIVHNISYDTATLHMLLDHFNKKLGSYTSKQKAALSKSNTEIHGAVLGLGAIIEAFPYVSPLPDWVPANIAILASWARTSGMCGAAAKNIISRYKKVRADTWHLDRFQFTSEQLEDMEGVLWRSYYA</sequence>
<dbReference type="InterPro" id="IPR032372">
    <property type="entry name" value="Blm10_N"/>
</dbReference>
<keyword evidence="5" id="KW-0175">Coiled coil</keyword>
<keyword evidence="2" id="KW-0677">Repeat</keyword>
<dbReference type="InterPro" id="IPR035309">
    <property type="entry name" value="PSME4"/>
</dbReference>
<evidence type="ECO:0000256" key="2">
    <source>
        <dbReference type="ARBA" id="ARBA00022737"/>
    </source>
</evidence>